<sequence>MKIGGLMGMDLPIFIQIFRKLCPPLRRKDDLTIKDACKVKKGIPNRDTEARARKIRRCIPNRDTEASARKIKRCTPNRDTKASARKEFVKNDVIQLKLAANATVDNPIGNCTSNLTVEHRI</sequence>
<name>A0A1B0A3J2_GLOPL</name>
<reference evidence="3" key="1">
    <citation type="submission" date="2014-03" db="EMBL/GenBank/DDBJ databases">
        <authorList>
            <person name="Aksoy S."/>
            <person name="Warren W."/>
            <person name="Wilson R.K."/>
        </authorList>
    </citation>
    <scope>NUCLEOTIDE SEQUENCE [LARGE SCALE GENOMIC DNA]</scope>
    <source>
        <strain evidence="3">IAEA</strain>
    </source>
</reference>
<organism evidence="2 3">
    <name type="scientific">Glossina pallidipes</name>
    <name type="common">Tsetse fly</name>
    <dbReference type="NCBI Taxonomy" id="7398"/>
    <lineage>
        <taxon>Eukaryota</taxon>
        <taxon>Metazoa</taxon>
        <taxon>Ecdysozoa</taxon>
        <taxon>Arthropoda</taxon>
        <taxon>Hexapoda</taxon>
        <taxon>Insecta</taxon>
        <taxon>Pterygota</taxon>
        <taxon>Neoptera</taxon>
        <taxon>Endopterygota</taxon>
        <taxon>Diptera</taxon>
        <taxon>Brachycera</taxon>
        <taxon>Muscomorpha</taxon>
        <taxon>Hippoboscoidea</taxon>
        <taxon>Glossinidae</taxon>
        <taxon>Glossina</taxon>
    </lineage>
</organism>
<evidence type="ECO:0000313" key="3">
    <source>
        <dbReference type="Proteomes" id="UP000092445"/>
    </source>
</evidence>
<protein>
    <submittedName>
        <fullName evidence="2">Uncharacterized protein</fullName>
    </submittedName>
</protein>
<dbReference type="VEuPathDB" id="VectorBase:GPAI033365"/>
<proteinExistence type="predicted"/>
<reference evidence="2" key="2">
    <citation type="submission" date="2020-05" db="UniProtKB">
        <authorList>
            <consortium name="EnsemblMetazoa"/>
        </authorList>
    </citation>
    <scope>IDENTIFICATION</scope>
    <source>
        <strain evidence="2">IAEA</strain>
    </source>
</reference>
<accession>A0A1B0A3J2</accession>
<evidence type="ECO:0000256" key="1">
    <source>
        <dbReference type="SAM" id="MobiDB-lite"/>
    </source>
</evidence>
<dbReference type="Proteomes" id="UP000092445">
    <property type="component" value="Unassembled WGS sequence"/>
</dbReference>
<feature type="region of interest" description="Disordered" evidence="1">
    <location>
        <begin position="64"/>
        <end position="83"/>
    </location>
</feature>
<dbReference type="EnsemblMetazoa" id="GPAI033365-RA">
    <property type="protein sequence ID" value="GPAI033365-PA"/>
    <property type="gene ID" value="GPAI033365"/>
</dbReference>
<evidence type="ECO:0000313" key="2">
    <source>
        <dbReference type="EnsemblMetazoa" id="GPAI033365-PA"/>
    </source>
</evidence>
<dbReference type="AlphaFoldDB" id="A0A1B0A3J2"/>
<keyword evidence="3" id="KW-1185">Reference proteome</keyword>